<dbReference type="InterPro" id="IPR011330">
    <property type="entry name" value="Glyco_hydro/deAcase_b/a-brl"/>
</dbReference>
<dbReference type="Proteomes" id="UP000095431">
    <property type="component" value="Unassembled WGS sequence"/>
</dbReference>
<dbReference type="EMBL" id="CYZN01000005">
    <property type="protein sequence ID" value="CUN76889.1"/>
    <property type="molecule type" value="Genomic_DNA"/>
</dbReference>
<dbReference type="Pfam" id="PF09960">
    <property type="entry name" value="DUF2194"/>
    <property type="match status" value="2"/>
</dbReference>
<gene>
    <name evidence="2" type="ORF">ERS852478_01038</name>
</gene>
<dbReference type="Gene3D" id="3.20.20.370">
    <property type="entry name" value="Glycoside hydrolase/deacetylase"/>
    <property type="match status" value="1"/>
</dbReference>
<dbReference type="CDD" id="cd10924">
    <property type="entry name" value="CE4_COG4878"/>
    <property type="match status" value="1"/>
</dbReference>
<dbReference type="Gene3D" id="3.40.50.880">
    <property type="match status" value="1"/>
</dbReference>
<dbReference type="InterPro" id="IPR018695">
    <property type="entry name" value="DUF2194"/>
</dbReference>
<evidence type="ECO:0000256" key="1">
    <source>
        <dbReference type="SAM" id="Phobius"/>
    </source>
</evidence>
<accession>A0A173ZMK0</accession>
<keyword evidence="1" id="KW-1133">Transmembrane helix</keyword>
<dbReference type="AlphaFoldDB" id="A0A173ZMK0"/>
<evidence type="ECO:0000313" key="3">
    <source>
        <dbReference type="Proteomes" id="UP000095431"/>
    </source>
</evidence>
<name>A0A173ZMK0_9FIRM</name>
<dbReference type="SUPFAM" id="SSF88713">
    <property type="entry name" value="Glycoside hydrolase/deacetylase"/>
    <property type="match status" value="1"/>
</dbReference>
<protein>
    <submittedName>
        <fullName evidence="2">Uncharacterized protein conserved in bacteria</fullName>
    </submittedName>
</protein>
<dbReference type="GO" id="GO:0005975">
    <property type="term" value="P:carbohydrate metabolic process"/>
    <property type="evidence" value="ECO:0007669"/>
    <property type="project" value="InterPro"/>
</dbReference>
<reference evidence="2 3" key="1">
    <citation type="submission" date="2015-09" db="EMBL/GenBank/DDBJ databases">
        <authorList>
            <consortium name="Pathogen Informatics"/>
        </authorList>
    </citation>
    <scope>NUCLEOTIDE SEQUENCE [LARGE SCALE GENOMIC DNA]</scope>
    <source>
        <strain evidence="2 3">2789STDY5834863</strain>
    </source>
</reference>
<dbReference type="InterPro" id="IPR029062">
    <property type="entry name" value="Class_I_gatase-like"/>
</dbReference>
<evidence type="ECO:0000313" key="2">
    <source>
        <dbReference type="EMBL" id="CUN76889.1"/>
    </source>
</evidence>
<keyword evidence="1" id="KW-0812">Transmembrane</keyword>
<keyword evidence="1" id="KW-0472">Membrane</keyword>
<feature type="transmembrane region" description="Helical" evidence="1">
    <location>
        <begin position="12"/>
        <end position="31"/>
    </location>
</feature>
<sequence length="612" mass="69498">MAGMIKYLQSFRFKGLTVILGVFLAISVVLWTERSGIQYQAEIKKNAYLDRDTVVTETQAVKNIESSCLVLMDSSQADSVVAWEEFERIFMDMKTGVDLADIRQSEIPDFSGYETIVVLMSDLNPLKDVVIKIGNWVEKGGRVLFALTLQKDTYVSLIEQKLGITDSDYGNVLVDKIYIDDDFMIGGGRSFQIPDAYDSAWEVSVGETAKVYAWTDDEKKVPLIWENSYGKGKFVVDNFGLCEKATRGFFAASYSLLTDVMVYPVLNGSVFYLDDFPSPVPSGDGTYIKRDYGLSIKEFYTNIWWPDMLELAEEHGVKYTGVIIDNYEDDVSGDVVEQEDVQRFQYFGNMLLHQGGELGYHGYNHQPLSLSNVDYANILPYKTWESYDAMKKAMTELIRFGKEMFPGTELSVYVPPSNVLSDEGREMIVKEFPEIRTIASNYFVGDMAYTQEFEAAEDGIVEQPRIISGAVIDDYMELAAVSELNMHFVNTHFMHPDDLLDEDRGARLGWEKLKKRLDEYMDWLYTSAPCLRNLTASELSGAIQRYGALVIDKDISDQELNLKLDNFYDEAYIMIRMNEGTPGNIEGGELTHITGNLYLLRAKEKSVKIEIR</sequence>
<organism evidence="2 3">
    <name type="scientific">Blautia wexlerae</name>
    <dbReference type="NCBI Taxonomy" id="418240"/>
    <lineage>
        <taxon>Bacteria</taxon>
        <taxon>Bacillati</taxon>
        <taxon>Bacillota</taxon>
        <taxon>Clostridia</taxon>
        <taxon>Lachnospirales</taxon>
        <taxon>Lachnospiraceae</taxon>
        <taxon>Blautia</taxon>
    </lineage>
</organism>
<proteinExistence type="predicted"/>